<dbReference type="AlphaFoldDB" id="A0A1B6PU72"/>
<dbReference type="InParanoid" id="A0A1B6PU72"/>
<evidence type="ECO:0000313" key="2">
    <source>
        <dbReference type="Proteomes" id="UP000000768"/>
    </source>
</evidence>
<dbReference type="EMBL" id="CM000764">
    <property type="protein sequence ID" value="KXG29210.1"/>
    <property type="molecule type" value="Genomic_DNA"/>
</dbReference>
<sequence length="65" mass="6860">MTHEAFVFPAHPVAAPTSGLCHAAIPSISAAGRATSTSPSWRRRGMLVNRSGNTLSKHPPSNPLR</sequence>
<reference evidence="2" key="3">
    <citation type="journal article" date="2018" name="Plant J.">
        <title>The Sorghum bicolor reference genome: improved assembly, gene annotations, a transcriptome atlas, and signatures of genome organization.</title>
        <authorList>
            <person name="McCormick R.F."/>
            <person name="Truong S.K."/>
            <person name="Sreedasyam A."/>
            <person name="Jenkins J."/>
            <person name="Shu S."/>
            <person name="Sims D."/>
            <person name="Kennedy M."/>
            <person name="Amirebrahimi M."/>
            <person name="Weers B.D."/>
            <person name="McKinley B."/>
            <person name="Mattison A."/>
            <person name="Morishige D.T."/>
            <person name="Grimwood J."/>
            <person name="Schmutz J."/>
            <person name="Mullet J.E."/>
        </authorList>
    </citation>
    <scope>NUCLEOTIDE SEQUENCE [LARGE SCALE GENOMIC DNA]</scope>
    <source>
        <strain evidence="2">cv. BTx623</strain>
    </source>
</reference>
<reference evidence="1" key="2">
    <citation type="submission" date="2017-02" db="EMBL/GenBank/DDBJ databases">
        <title>WGS assembly of Sorghum bicolor.</title>
        <authorList>
            <person name="Paterson A."/>
            <person name="Mullet J."/>
            <person name="Bowers J."/>
            <person name="Bruggmann R."/>
            <person name="Dubchak I."/>
            <person name="Grimwood J."/>
            <person name="Gundlach H."/>
            <person name="Haberer G."/>
            <person name="Hellsten U."/>
            <person name="Mitros T."/>
            <person name="Poliakov A."/>
            <person name="Schmutz J."/>
            <person name="Spannagl M."/>
            <person name="Tang H."/>
            <person name="Wang X."/>
            <person name="Wicker T."/>
            <person name="Bharti A."/>
            <person name="Chapman J."/>
            <person name="Feltus F."/>
            <person name="Gowik U."/>
            <person name="Grigoriev I."/>
            <person name="Lyons E."/>
            <person name="Maher C."/>
            <person name="Martis M."/>
            <person name="Narechania A."/>
            <person name="Otillar R."/>
            <person name="Penning B."/>
            <person name="Salamov A."/>
            <person name="Wang Y."/>
            <person name="Zhang L."/>
            <person name="Carpita N."/>
            <person name="Freeling M."/>
            <person name="Gingle A."/>
            <person name="Hash C."/>
            <person name="Keller B."/>
            <person name="Klein P."/>
            <person name="Kresovich S."/>
            <person name="Mccann M."/>
            <person name="Ming R."/>
            <person name="Peterson D."/>
            <person name="Rahman M."/>
            <person name="Ware D."/>
            <person name="Westhoff P."/>
            <person name="Mayer K."/>
            <person name="Messing J."/>
            <person name="Sims D."/>
            <person name="Jenkins J."/>
            <person name="Shu S."/>
            <person name="Rokhsar D."/>
        </authorList>
    </citation>
    <scope>NUCLEOTIDE SEQUENCE</scope>
</reference>
<name>A0A1B6PU72_SORBI</name>
<proteinExistence type="predicted"/>
<gene>
    <name evidence="1" type="ORF">SORBI_3005G227500</name>
</gene>
<dbReference type="Gramene" id="KXG29210">
    <property type="protein sequence ID" value="KXG29210"/>
    <property type="gene ID" value="SORBI_3005G227500"/>
</dbReference>
<reference evidence="1 2" key="1">
    <citation type="journal article" date="2009" name="Nature">
        <title>The Sorghum bicolor genome and the diversification of grasses.</title>
        <authorList>
            <person name="Paterson A.H."/>
            <person name="Bowers J.E."/>
            <person name="Bruggmann R."/>
            <person name="Dubchak I."/>
            <person name="Grimwood J."/>
            <person name="Gundlach H."/>
            <person name="Haberer G."/>
            <person name="Hellsten U."/>
            <person name="Mitros T."/>
            <person name="Poliakov A."/>
            <person name="Schmutz J."/>
            <person name="Spannagl M."/>
            <person name="Tang H."/>
            <person name="Wang X."/>
            <person name="Wicker T."/>
            <person name="Bharti A.K."/>
            <person name="Chapman J."/>
            <person name="Feltus F.A."/>
            <person name="Gowik U."/>
            <person name="Grigoriev I.V."/>
            <person name="Lyons E."/>
            <person name="Maher C.A."/>
            <person name="Martis M."/>
            <person name="Narechania A."/>
            <person name="Otillar R.P."/>
            <person name="Penning B.W."/>
            <person name="Salamov A.A."/>
            <person name="Wang Y."/>
            <person name="Zhang L."/>
            <person name="Carpita N.C."/>
            <person name="Freeling M."/>
            <person name="Gingle A.R."/>
            <person name="Hash C.T."/>
            <person name="Keller B."/>
            <person name="Klein P."/>
            <person name="Kresovich S."/>
            <person name="McCann M.C."/>
            <person name="Ming R."/>
            <person name="Peterson D.G."/>
            <person name="Mehboob-ur-Rahman"/>
            <person name="Ware D."/>
            <person name="Westhoff P."/>
            <person name="Mayer K.F."/>
            <person name="Messing J."/>
            <person name="Rokhsar D.S."/>
        </authorList>
    </citation>
    <scope>NUCLEOTIDE SEQUENCE [LARGE SCALE GENOMIC DNA]</scope>
    <source>
        <strain evidence="2">cv. BTx623</strain>
    </source>
</reference>
<dbReference type="ExpressionAtlas" id="A0A1B6PU72">
    <property type="expression patterns" value="baseline"/>
</dbReference>
<dbReference type="Proteomes" id="UP000000768">
    <property type="component" value="Chromosome 5"/>
</dbReference>
<dbReference type="EMBL" id="CM000764">
    <property type="protein sequence ID" value="KXG29211.1"/>
    <property type="molecule type" value="Genomic_DNA"/>
</dbReference>
<dbReference type="Gramene" id="KXG29211">
    <property type="protein sequence ID" value="KXG29211"/>
    <property type="gene ID" value="SORBI_3005G227500"/>
</dbReference>
<organism evidence="1 2">
    <name type="scientific">Sorghum bicolor</name>
    <name type="common">Sorghum</name>
    <name type="synonym">Sorghum vulgare</name>
    <dbReference type="NCBI Taxonomy" id="4558"/>
    <lineage>
        <taxon>Eukaryota</taxon>
        <taxon>Viridiplantae</taxon>
        <taxon>Streptophyta</taxon>
        <taxon>Embryophyta</taxon>
        <taxon>Tracheophyta</taxon>
        <taxon>Spermatophyta</taxon>
        <taxon>Magnoliopsida</taxon>
        <taxon>Liliopsida</taxon>
        <taxon>Poales</taxon>
        <taxon>Poaceae</taxon>
        <taxon>PACMAD clade</taxon>
        <taxon>Panicoideae</taxon>
        <taxon>Andropogonodae</taxon>
        <taxon>Andropogoneae</taxon>
        <taxon>Sorghinae</taxon>
        <taxon>Sorghum</taxon>
    </lineage>
</organism>
<accession>A0A1B6PU72</accession>
<protein>
    <submittedName>
        <fullName evidence="1">Uncharacterized protein</fullName>
    </submittedName>
</protein>
<evidence type="ECO:0000313" key="1">
    <source>
        <dbReference type="EMBL" id="KXG29210.1"/>
    </source>
</evidence>
<keyword evidence="2" id="KW-1185">Reference proteome</keyword>